<evidence type="ECO:0000256" key="5">
    <source>
        <dbReference type="SAM" id="Phobius"/>
    </source>
</evidence>
<keyword evidence="2" id="KW-0677">Repeat</keyword>
<feature type="repeat" description="WD" evidence="3">
    <location>
        <begin position="544"/>
        <end position="570"/>
    </location>
</feature>
<dbReference type="InterPro" id="IPR050349">
    <property type="entry name" value="WD_LIS1/nudF_dynein_reg"/>
</dbReference>
<feature type="region of interest" description="Disordered" evidence="4">
    <location>
        <begin position="687"/>
        <end position="707"/>
    </location>
</feature>
<evidence type="ECO:0000256" key="1">
    <source>
        <dbReference type="ARBA" id="ARBA00022574"/>
    </source>
</evidence>
<evidence type="ECO:0000256" key="2">
    <source>
        <dbReference type="ARBA" id="ARBA00022737"/>
    </source>
</evidence>
<feature type="region of interest" description="Disordered" evidence="4">
    <location>
        <begin position="740"/>
        <end position="764"/>
    </location>
</feature>
<proteinExistence type="predicted"/>
<name>A0A238ZQV3_9ACTN</name>
<dbReference type="OrthoDB" id="134501at2"/>
<protein>
    <submittedName>
        <fullName evidence="6">WD domain-containing protein, G-beta repeat-containing protein</fullName>
    </submittedName>
</protein>
<dbReference type="AlphaFoldDB" id="A0A238ZQV3"/>
<keyword evidence="7" id="KW-1185">Reference proteome</keyword>
<feature type="transmembrane region" description="Helical" evidence="5">
    <location>
        <begin position="104"/>
        <end position="122"/>
    </location>
</feature>
<dbReference type="PROSITE" id="PS00678">
    <property type="entry name" value="WD_REPEATS_1"/>
    <property type="match status" value="2"/>
</dbReference>
<feature type="transmembrane region" description="Helical" evidence="5">
    <location>
        <begin position="27"/>
        <end position="48"/>
    </location>
</feature>
<accession>A0A238ZQV3</accession>
<dbReference type="EMBL" id="FZNR01000006">
    <property type="protein sequence ID" value="SNR85826.1"/>
    <property type="molecule type" value="Genomic_DNA"/>
</dbReference>
<evidence type="ECO:0000313" key="6">
    <source>
        <dbReference type="EMBL" id="SNR85826.1"/>
    </source>
</evidence>
<feature type="transmembrane region" description="Helical" evidence="5">
    <location>
        <begin position="68"/>
        <end position="92"/>
    </location>
</feature>
<feature type="transmembrane region" description="Helical" evidence="5">
    <location>
        <begin position="200"/>
        <end position="217"/>
    </location>
</feature>
<dbReference type="PROSITE" id="PS50294">
    <property type="entry name" value="WD_REPEATS_REGION"/>
    <property type="match status" value="3"/>
</dbReference>
<dbReference type="SUPFAM" id="SSF50998">
    <property type="entry name" value="Quinoprotein alcohol dehydrogenase-like"/>
    <property type="match status" value="1"/>
</dbReference>
<sequence>MDSSAEVASGSGGSAPERPDWRLPIDLGHVTAVGSVLLAVVFLVKAFAVARYSLTTTTGLIAAAPLQVVLGTISIYSYVVMPALALGLAWLVVSWWRDPERASFPAATWTIALGIIVLTTLMSPTEFFLVGLALVAVSVRLELGIRRALSPSGPAAWWESAARWALLVFAVAAVLSAGSFGSPGRRTFSVLEATSSDVRTSGLVLVGAVVILDAVLARRRRLSRSGGFPWMVDGAPAPQSVRGRAARWLRGRTFLVLGSVVMTAYLVHTVDIPWVPAQIFVLKSPVEISTQDKLVAPRVLAIQRVGAMEGYLLAENDNFATVLEADSRRIIRIPIGDLAATPYCHRDREQLPGKPPLLQSVQGARYNSPNITCETLREALVPPRGIAFVKAGPDPADKTDSVLAGAGWDGAIGLWHPATWQSLGSVPAPAPPMTDRVEAPPESGQVPYPLAVSGDSDRLAVASPDGQVRLWTTSPYGKLPFGKSPTALSARRGLTNRPVAVNALTFNPDGSRLAAAAGDTVRVWSIIDTTKPLYEFTPNPGVQINAIAFAEKGRRLAAGGDDGQLRLWDLAEPGSPSITVPVFRGSAKQTPNRPNTVCALAVTPDGATIAVAGGRRDVARKRFSEPYDPDADLRVWTIADLVGNRDTAPRITANEQGGAVNVLAFSPDGRLLASGSSDATVRLWGSADLTSEHPPPDPSLHAVKDPLTGHTGAVNALAFSHDSKVLATTGTDQTIRIWDVASSPRGRSTTRDVLSPPGPVRPDK</sequence>
<dbReference type="PRINTS" id="PR00320">
    <property type="entry name" value="GPROTEINBRPT"/>
</dbReference>
<feature type="repeat" description="WD" evidence="3">
    <location>
        <begin position="653"/>
        <end position="684"/>
    </location>
</feature>
<gene>
    <name evidence="6" type="ORF">SAMN06264365_106243</name>
</gene>
<dbReference type="RefSeq" id="WP_143232417.1">
    <property type="nucleotide sequence ID" value="NZ_BOMU01000089.1"/>
</dbReference>
<evidence type="ECO:0000313" key="7">
    <source>
        <dbReference type="Proteomes" id="UP000198415"/>
    </source>
</evidence>
<keyword evidence="5" id="KW-1133">Transmembrane helix</keyword>
<dbReference type="InterPro" id="IPR001680">
    <property type="entry name" value="WD40_rpt"/>
</dbReference>
<dbReference type="PANTHER" id="PTHR44129">
    <property type="entry name" value="WD REPEAT-CONTAINING PROTEIN POP1"/>
    <property type="match status" value="1"/>
</dbReference>
<keyword evidence="5" id="KW-0812">Transmembrane</keyword>
<feature type="transmembrane region" description="Helical" evidence="5">
    <location>
        <begin position="254"/>
        <end position="275"/>
    </location>
</feature>
<dbReference type="Proteomes" id="UP000198415">
    <property type="component" value="Unassembled WGS sequence"/>
</dbReference>
<dbReference type="Pfam" id="PF00400">
    <property type="entry name" value="WD40"/>
    <property type="match status" value="4"/>
</dbReference>
<dbReference type="Gene3D" id="2.130.10.10">
    <property type="entry name" value="YVTN repeat-like/Quinoprotein amine dehydrogenase"/>
    <property type="match status" value="2"/>
</dbReference>
<dbReference type="InterPro" id="IPR020472">
    <property type="entry name" value="WD40_PAC1"/>
</dbReference>
<dbReference type="PROSITE" id="PS50082">
    <property type="entry name" value="WD_REPEATS_2"/>
    <property type="match status" value="3"/>
</dbReference>
<keyword evidence="1 3" id="KW-0853">WD repeat</keyword>
<dbReference type="InterPro" id="IPR011047">
    <property type="entry name" value="Quinoprotein_ADH-like_sf"/>
</dbReference>
<feature type="transmembrane region" description="Helical" evidence="5">
    <location>
        <begin position="161"/>
        <end position="180"/>
    </location>
</feature>
<feature type="repeat" description="WD" evidence="3">
    <location>
        <begin position="707"/>
        <end position="748"/>
    </location>
</feature>
<dbReference type="SMART" id="SM00320">
    <property type="entry name" value="WD40"/>
    <property type="match status" value="6"/>
</dbReference>
<dbReference type="InterPro" id="IPR019775">
    <property type="entry name" value="WD40_repeat_CS"/>
</dbReference>
<dbReference type="InterPro" id="IPR015943">
    <property type="entry name" value="WD40/YVTN_repeat-like_dom_sf"/>
</dbReference>
<reference evidence="6 7" key="1">
    <citation type="submission" date="2017-06" db="EMBL/GenBank/DDBJ databases">
        <authorList>
            <person name="Kim H.J."/>
            <person name="Triplett B.A."/>
        </authorList>
    </citation>
    <scope>NUCLEOTIDE SEQUENCE [LARGE SCALE GENOMIC DNA]</scope>
    <source>
        <strain evidence="6 7">DSM 43151</strain>
    </source>
</reference>
<organism evidence="6 7">
    <name type="scientific">Actinoplanes regularis</name>
    <dbReference type="NCBI Taxonomy" id="52697"/>
    <lineage>
        <taxon>Bacteria</taxon>
        <taxon>Bacillati</taxon>
        <taxon>Actinomycetota</taxon>
        <taxon>Actinomycetes</taxon>
        <taxon>Micromonosporales</taxon>
        <taxon>Micromonosporaceae</taxon>
        <taxon>Actinoplanes</taxon>
    </lineage>
</organism>
<keyword evidence="5" id="KW-0472">Membrane</keyword>
<evidence type="ECO:0000256" key="4">
    <source>
        <dbReference type="SAM" id="MobiDB-lite"/>
    </source>
</evidence>
<evidence type="ECO:0000256" key="3">
    <source>
        <dbReference type="PROSITE-ProRule" id="PRU00221"/>
    </source>
</evidence>